<evidence type="ECO:0008006" key="4">
    <source>
        <dbReference type="Google" id="ProtNLM"/>
    </source>
</evidence>
<feature type="transmembrane region" description="Helical" evidence="1">
    <location>
        <begin position="176"/>
        <end position="195"/>
    </location>
</feature>
<evidence type="ECO:0000256" key="1">
    <source>
        <dbReference type="SAM" id="Phobius"/>
    </source>
</evidence>
<keyword evidence="1" id="KW-0472">Membrane</keyword>
<dbReference type="Proteomes" id="UP000245998">
    <property type="component" value="Unassembled WGS sequence"/>
</dbReference>
<dbReference type="RefSeq" id="WP_116555174.1">
    <property type="nucleotide sequence ID" value="NZ_QCZG01000025.1"/>
</dbReference>
<feature type="transmembrane region" description="Helical" evidence="1">
    <location>
        <begin position="369"/>
        <end position="397"/>
    </location>
</feature>
<sequence>MVKRVAGIGFTIFAVGYVILNFISIIYENNFIVTSLSVCGLLALFFALMTLERRAIVLPSFLVLCAVAISIFDANTSFFAVFWEGSRAMRSLISMLLVLPIVGWVLNQESYVEDTIILLKDRIKNSKVLYFVNSFLTQLISFFLLFGAIAVVYQIVQSFFSKHDSEAWKRFKATSILRGFALSTIWVISIPSFAYSVEVMNAGLIPALIQGFILSLLGLLLSVFYLHIYEKRNKISISKDISETISEVLGGADRKKNLHRNPLEFLFLFLSLLALTLIVNALVPVGLLTIIPIVVVCWAVVYFLVKKKFRHFIAEGKRYIKVGVSSRTQETSLLFAAGLLIAALNSSGLSVTVMEGIYHWTENIPGLNFLWVLPFIVVFLGFFGIGPLTVMVIIAGIVKSIHLPYPPELIVLTMTLGSAISIMFSPVIIPVIFLSSINGQSPIENSIKQNWKFAIGFYLLVELYIQLMIL</sequence>
<evidence type="ECO:0000313" key="2">
    <source>
        <dbReference type="EMBL" id="PWA10032.1"/>
    </source>
</evidence>
<feature type="transmembrane region" description="Helical" evidence="1">
    <location>
        <begin position="6"/>
        <end position="24"/>
    </location>
</feature>
<feature type="transmembrane region" description="Helical" evidence="1">
    <location>
        <begin position="333"/>
        <end position="357"/>
    </location>
</feature>
<feature type="transmembrane region" description="Helical" evidence="1">
    <location>
        <begin position="135"/>
        <end position="156"/>
    </location>
</feature>
<feature type="transmembrane region" description="Helical" evidence="1">
    <location>
        <begin position="31"/>
        <end position="51"/>
    </location>
</feature>
<dbReference type="AlphaFoldDB" id="A0A2U1JY03"/>
<proteinExistence type="predicted"/>
<comment type="caution">
    <text evidence="2">The sequence shown here is derived from an EMBL/GenBank/DDBJ whole genome shotgun (WGS) entry which is preliminary data.</text>
</comment>
<keyword evidence="3" id="KW-1185">Reference proteome</keyword>
<feature type="transmembrane region" description="Helical" evidence="1">
    <location>
        <begin position="285"/>
        <end position="305"/>
    </location>
</feature>
<organism evidence="2 3">
    <name type="scientific">Pueribacillus theae</name>
    <dbReference type="NCBI Taxonomy" id="2171751"/>
    <lineage>
        <taxon>Bacteria</taxon>
        <taxon>Bacillati</taxon>
        <taxon>Bacillota</taxon>
        <taxon>Bacilli</taxon>
        <taxon>Bacillales</taxon>
        <taxon>Bacillaceae</taxon>
        <taxon>Pueribacillus</taxon>
    </lineage>
</organism>
<protein>
    <recommendedName>
        <fullName evidence="4">Permease</fullName>
    </recommendedName>
</protein>
<feature type="transmembrane region" description="Helical" evidence="1">
    <location>
        <begin position="207"/>
        <end position="229"/>
    </location>
</feature>
<gene>
    <name evidence="2" type="ORF">DCC39_12145</name>
</gene>
<accession>A0A2U1JY03</accession>
<dbReference type="OrthoDB" id="2813114at2"/>
<reference evidence="2 3" key="1">
    <citation type="submission" date="2018-04" db="EMBL/GenBank/DDBJ databases">
        <title>Camelliibacillus theae gen. nov., sp. nov., isolated from Pu'er tea.</title>
        <authorList>
            <person name="Niu L."/>
        </authorList>
    </citation>
    <scope>NUCLEOTIDE SEQUENCE [LARGE SCALE GENOMIC DNA]</scope>
    <source>
        <strain evidence="2 3">T8</strain>
    </source>
</reference>
<keyword evidence="1" id="KW-1133">Transmembrane helix</keyword>
<dbReference type="EMBL" id="QCZG01000025">
    <property type="protein sequence ID" value="PWA10032.1"/>
    <property type="molecule type" value="Genomic_DNA"/>
</dbReference>
<name>A0A2U1JY03_9BACI</name>
<feature type="transmembrane region" description="Helical" evidence="1">
    <location>
        <begin position="409"/>
        <end position="433"/>
    </location>
</feature>
<evidence type="ECO:0000313" key="3">
    <source>
        <dbReference type="Proteomes" id="UP000245998"/>
    </source>
</evidence>
<feature type="transmembrane region" description="Helical" evidence="1">
    <location>
        <begin position="57"/>
        <end position="81"/>
    </location>
</feature>
<feature type="transmembrane region" description="Helical" evidence="1">
    <location>
        <begin position="263"/>
        <end position="279"/>
    </location>
</feature>
<keyword evidence="1" id="KW-0812">Transmembrane</keyword>